<keyword evidence="2" id="KW-0963">Cytoplasm</keyword>
<dbReference type="Gene3D" id="2.20.70.10">
    <property type="match status" value="1"/>
</dbReference>
<feature type="region of interest" description="Disordered" evidence="3">
    <location>
        <begin position="119"/>
        <end position="153"/>
    </location>
</feature>
<organism evidence="5 6">
    <name type="scientific">Oldenlandia corymbosa var. corymbosa</name>
    <dbReference type="NCBI Taxonomy" id="529605"/>
    <lineage>
        <taxon>Eukaryota</taxon>
        <taxon>Viridiplantae</taxon>
        <taxon>Streptophyta</taxon>
        <taxon>Embryophyta</taxon>
        <taxon>Tracheophyta</taxon>
        <taxon>Spermatophyta</taxon>
        <taxon>Magnoliopsida</taxon>
        <taxon>eudicotyledons</taxon>
        <taxon>Gunneridae</taxon>
        <taxon>Pentapetalae</taxon>
        <taxon>asterids</taxon>
        <taxon>lamiids</taxon>
        <taxon>Gentianales</taxon>
        <taxon>Rubiaceae</taxon>
        <taxon>Rubioideae</taxon>
        <taxon>Spermacoceae</taxon>
        <taxon>Hedyotis-Oldenlandia complex</taxon>
        <taxon>Oldenlandia</taxon>
    </lineage>
</organism>
<protein>
    <submittedName>
        <fullName evidence="5">OLC1v1017425C1</fullName>
    </submittedName>
</protein>
<feature type="compositionally biased region" description="Polar residues" evidence="3">
    <location>
        <begin position="132"/>
        <end position="141"/>
    </location>
</feature>
<keyword evidence="6" id="KW-1185">Reference proteome</keyword>
<dbReference type="InterPro" id="IPR001202">
    <property type="entry name" value="WW_dom"/>
</dbReference>
<dbReference type="SUPFAM" id="SSF51045">
    <property type="entry name" value="WW domain"/>
    <property type="match status" value="1"/>
</dbReference>
<name>A0AAV1E9E6_OLDCO</name>
<feature type="region of interest" description="Disordered" evidence="3">
    <location>
        <begin position="94"/>
        <end position="113"/>
    </location>
</feature>
<evidence type="ECO:0000313" key="5">
    <source>
        <dbReference type="EMBL" id="CAI9116313.1"/>
    </source>
</evidence>
<dbReference type="PANTHER" id="PTHR14791:SF42">
    <property type="entry name" value="F16L1.2 PROTEIN"/>
    <property type="match status" value="1"/>
</dbReference>
<feature type="region of interest" description="Disordered" evidence="3">
    <location>
        <begin position="27"/>
        <end position="62"/>
    </location>
</feature>
<dbReference type="EMBL" id="OX459125">
    <property type="protein sequence ID" value="CAI9116313.1"/>
    <property type="molecule type" value="Genomic_DNA"/>
</dbReference>
<dbReference type="InterPro" id="IPR051105">
    <property type="entry name" value="WWC/KIBRA_Hippo_Reg"/>
</dbReference>
<evidence type="ECO:0000256" key="3">
    <source>
        <dbReference type="SAM" id="MobiDB-lite"/>
    </source>
</evidence>
<reference evidence="5" key="1">
    <citation type="submission" date="2023-03" db="EMBL/GenBank/DDBJ databases">
        <authorList>
            <person name="Julca I."/>
        </authorList>
    </citation>
    <scope>NUCLEOTIDE SEQUENCE</scope>
</reference>
<dbReference type="PROSITE" id="PS50020">
    <property type="entry name" value="WW_DOMAIN_2"/>
    <property type="match status" value="1"/>
</dbReference>
<evidence type="ECO:0000313" key="6">
    <source>
        <dbReference type="Proteomes" id="UP001161247"/>
    </source>
</evidence>
<gene>
    <name evidence="5" type="ORF">OLC1_LOCUS22645</name>
</gene>
<dbReference type="AlphaFoldDB" id="A0AAV1E9E6"/>
<dbReference type="PANTHER" id="PTHR14791">
    <property type="entry name" value="BOMB/KIRA PROTEINS"/>
    <property type="match status" value="1"/>
</dbReference>
<dbReference type="InterPro" id="IPR036020">
    <property type="entry name" value="WW_dom_sf"/>
</dbReference>
<dbReference type="Proteomes" id="UP001161247">
    <property type="component" value="Chromosome 8"/>
</dbReference>
<evidence type="ECO:0000256" key="2">
    <source>
        <dbReference type="ARBA" id="ARBA00022490"/>
    </source>
</evidence>
<evidence type="ECO:0000256" key="1">
    <source>
        <dbReference type="ARBA" id="ARBA00004496"/>
    </source>
</evidence>
<dbReference type="GO" id="GO:0005737">
    <property type="term" value="C:cytoplasm"/>
    <property type="evidence" value="ECO:0007669"/>
    <property type="project" value="UniProtKB-SubCell"/>
</dbReference>
<proteinExistence type="predicted"/>
<accession>A0AAV1E9E6</accession>
<feature type="domain" description="WW" evidence="4">
    <location>
        <begin position="66"/>
        <end position="100"/>
    </location>
</feature>
<sequence length="235" mass="26379">MVSFHTPLSPKRKIAPRLENLLKKRKLGDHDDHGDNTNQAAAAADDDQSVMMMKSSKADTELHLEPRIPQEWQRCLDIKSGQIYFYNTRTKQRMLDNPESQPQPPTPPRQNHMSLDLELNLPCGSSSTSSSAKNQANNPSTDNHHHHQHQQQPILMGSAAVANNNSTPGKRLTRAPSWLTFEEGEEEMVAAACRKCHMLVMMCKSSPSCPNCKFLHPPELSNSPTLLKRRLSLLC</sequence>
<evidence type="ECO:0000259" key="4">
    <source>
        <dbReference type="PROSITE" id="PS50020"/>
    </source>
</evidence>
<comment type="subcellular location">
    <subcellularLocation>
        <location evidence="1">Cytoplasm</location>
    </subcellularLocation>
</comment>